<evidence type="ECO:0000313" key="2">
    <source>
        <dbReference type="EMBL" id="MDG0865735.1"/>
    </source>
</evidence>
<dbReference type="Proteomes" id="UP001321249">
    <property type="component" value="Unassembled WGS sequence"/>
</dbReference>
<feature type="domain" description="DUF4340" evidence="1">
    <location>
        <begin position="70"/>
        <end position="163"/>
    </location>
</feature>
<evidence type="ECO:0000313" key="4">
    <source>
        <dbReference type="Proteomes" id="UP001219901"/>
    </source>
</evidence>
<dbReference type="AlphaFoldDB" id="A0AAJ5ZG71"/>
<reference evidence="3" key="2">
    <citation type="journal article" date="2023" name="Nat. Commun.">
        <title>Cultivation of marine bacteria of the SAR202 clade.</title>
        <authorList>
            <person name="Lim Y."/>
            <person name="Seo J.H."/>
            <person name="Giovannoni S.J."/>
            <person name="Kang I."/>
            <person name="Cho J.C."/>
        </authorList>
    </citation>
    <scope>NUCLEOTIDE SEQUENCE</scope>
    <source>
        <strain evidence="3">JH1073</strain>
    </source>
</reference>
<evidence type="ECO:0000313" key="5">
    <source>
        <dbReference type="Proteomes" id="UP001321249"/>
    </source>
</evidence>
<keyword evidence="4" id="KW-1185">Reference proteome</keyword>
<evidence type="ECO:0000313" key="3">
    <source>
        <dbReference type="EMBL" id="WFG39524.1"/>
    </source>
</evidence>
<proteinExistence type="predicted"/>
<dbReference type="RefSeq" id="WP_342823311.1">
    <property type="nucleotide sequence ID" value="NZ_CP046146.1"/>
</dbReference>
<gene>
    <name evidence="2" type="ORF">GKO46_01430</name>
    <name evidence="3" type="ORF">GKO48_07795</name>
</gene>
<reference evidence="4" key="3">
    <citation type="submission" date="2023-06" db="EMBL/GenBank/DDBJ databases">
        <title>Pangenomics reveal diversification of enzyme families and niche specialization in globally abundant SAR202 bacteria.</title>
        <authorList>
            <person name="Saw J.H.W."/>
        </authorList>
    </citation>
    <scope>NUCLEOTIDE SEQUENCE [LARGE SCALE GENOMIC DNA]</scope>
    <source>
        <strain evidence="4">JH1073</strain>
    </source>
</reference>
<dbReference type="EMBL" id="WMBE01000001">
    <property type="protein sequence ID" value="MDG0865735.1"/>
    <property type="molecule type" value="Genomic_DNA"/>
</dbReference>
<dbReference type="InterPro" id="IPR025641">
    <property type="entry name" value="DUF4340"/>
</dbReference>
<organism evidence="3 4">
    <name type="scientific">Candidatus Lucifugimonas marina</name>
    <dbReference type="NCBI Taxonomy" id="3038979"/>
    <lineage>
        <taxon>Bacteria</taxon>
        <taxon>Bacillati</taxon>
        <taxon>Chloroflexota</taxon>
        <taxon>Dehalococcoidia</taxon>
        <taxon>SAR202 cluster</taxon>
        <taxon>Candidatus Lucifugimonadales</taxon>
        <taxon>Candidatus Lucifugimonadaceae</taxon>
        <taxon>Candidatus Lucifugimonas</taxon>
    </lineage>
</organism>
<dbReference type="EMBL" id="CP046147">
    <property type="protein sequence ID" value="WFG39524.1"/>
    <property type="molecule type" value="Genomic_DNA"/>
</dbReference>
<protein>
    <submittedName>
        <fullName evidence="3">DUF4340 domain-containing protein</fullName>
    </submittedName>
</protein>
<reference evidence="4 5" key="1">
    <citation type="submission" date="2019-11" db="EMBL/GenBank/DDBJ databases">
        <authorList>
            <person name="Cho J.-C."/>
        </authorList>
    </citation>
    <scope>NUCLEOTIDE SEQUENCE [LARGE SCALE GENOMIC DNA]</scope>
    <source>
        <strain evidence="3 4">JH1073</strain>
        <strain evidence="2 5">JH702</strain>
    </source>
</reference>
<name>A0AAJ5ZG71_9CHLR</name>
<sequence>MNLRLLLVLVTVLSYVAIGAVWFITDDPPVIEEEEPPFFYTLAPEDLRNIRINTGENETSWSLRENVSRWFFDDLDDVPADLFRWGGITQLLGGPRTQRVLAQEIDDVTLYGLDDPSATFAVTLRDGSVVTLLLGDLTPDGINNYARVEGFPQLVLVDGSWGKVLERLVDEPPYPEWYYSLNGQPREVILFDNNEVIRAYGWDRETSDWYICDIPLLTDPCTGSQLADGDALTAELEHFGNPEIIGAVELNLVEDTLFEPYGTIVESPYIAVRIENRNLETNVIEVTRLTMTIGDETDGGAARYAVANETSDVIKVNADWAERVLELFYGDELADNG</sequence>
<dbReference type="Pfam" id="PF14238">
    <property type="entry name" value="DUF4340"/>
    <property type="match status" value="1"/>
</dbReference>
<dbReference type="Proteomes" id="UP001219901">
    <property type="component" value="Chromosome"/>
</dbReference>
<evidence type="ECO:0000259" key="1">
    <source>
        <dbReference type="Pfam" id="PF14238"/>
    </source>
</evidence>
<accession>A0AAJ5ZG71</accession>